<reference evidence="3 4" key="1">
    <citation type="journal article" date="2019" name="Int. J. Syst. Evol. Microbiol.">
        <title>The Global Catalogue of Microorganisms (GCM) 10K type strain sequencing project: providing services to taxonomists for standard genome sequencing and annotation.</title>
        <authorList>
            <consortium name="The Broad Institute Genomics Platform"/>
            <consortium name="The Broad Institute Genome Sequencing Center for Infectious Disease"/>
            <person name="Wu L."/>
            <person name="Ma J."/>
        </authorList>
    </citation>
    <scope>NUCLEOTIDE SEQUENCE [LARGE SCALE GENOMIC DNA]</scope>
    <source>
        <strain evidence="3 4">JCM 14306</strain>
    </source>
</reference>
<gene>
    <name evidence="3" type="ORF">GCM10009744_36800</name>
</gene>
<dbReference type="Proteomes" id="UP001501319">
    <property type="component" value="Unassembled WGS sequence"/>
</dbReference>
<name>A0ABN2FEM6_9ACTN</name>
<dbReference type="EMBL" id="BAAANE010000007">
    <property type="protein sequence ID" value="GAA1643237.1"/>
    <property type="molecule type" value="Genomic_DNA"/>
</dbReference>
<dbReference type="InterPro" id="IPR004919">
    <property type="entry name" value="GmrSD_N"/>
</dbReference>
<dbReference type="PANTHER" id="PTHR39639:SF1">
    <property type="entry name" value="DUF262 DOMAIN-CONTAINING PROTEIN"/>
    <property type="match status" value="1"/>
</dbReference>
<keyword evidence="4" id="KW-1185">Reference proteome</keyword>
<feature type="compositionally biased region" description="Acidic residues" evidence="1">
    <location>
        <begin position="11"/>
        <end position="24"/>
    </location>
</feature>
<proteinExistence type="predicted"/>
<dbReference type="PANTHER" id="PTHR39639">
    <property type="entry name" value="CHROMOSOME 16, WHOLE GENOME SHOTGUN SEQUENCE"/>
    <property type="match status" value="1"/>
</dbReference>
<evidence type="ECO:0000313" key="4">
    <source>
        <dbReference type="Proteomes" id="UP001501319"/>
    </source>
</evidence>
<accession>A0ABN2FEM6</accession>
<comment type="caution">
    <text evidence="3">The sequence shown here is derived from an EMBL/GenBank/DDBJ whole genome shotgun (WGS) entry which is preliminary data.</text>
</comment>
<dbReference type="Pfam" id="PF03235">
    <property type="entry name" value="GmrSD_N"/>
    <property type="match status" value="1"/>
</dbReference>
<evidence type="ECO:0000313" key="3">
    <source>
        <dbReference type="EMBL" id="GAA1643237.1"/>
    </source>
</evidence>
<feature type="domain" description="GmrSD restriction endonucleases N-terminal" evidence="2">
    <location>
        <begin position="46"/>
        <end position="203"/>
    </location>
</feature>
<organism evidence="3 4">
    <name type="scientific">Kribbella alba</name>
    <dbReference type="NCBI Taxonomy" id="190197"/>
    <lineage>
        <taxon>Bacteria</taxon>
        <taxon>Bacillati</taxon>
        <taxon>Actinomycetota</taxon>
        <taxon>Actinomycetes</taxon>
        <taxon>Propionibacteriales</taxon>
        <taxon>Kribbellaceae</taxon>
        <taxon>Kribbella</taxon>
    </lineage>
</organism>
<sequence>MERALSLSDGDTFEIDPSDESEDDSNARAEDASNAVVAATDWTAETILNQLRRGNIELNPSFQRRDAWTVDRKSRFIESLMMGIPIPQLVLAERPGQRGRYIVIDGKQRLLSLAQYAGFLDGSARNSFTLSRLTLRPDLNGVNFAKLQDEPVWNNDLNALENSTIRTVVIRNWPSEEYLYLVFHRLNTGSVPLSPQELRQALHPGPFTDFVDKYSFESMSFRAALGLRGPDFRMRDAELMTRAFSFLYFLEDYSGNLKQFLDLTCKSLNARWDAESDRIVDSAHSLDKAIDACIEIFGQNVFRRYVGSSYENRFNRAIFDVQVLFLADPKVRVKALKQAAATRSAFEKLSASSAFAEATTSTTKSITATYTRLALWSKSLTEVLGPVAPRVELINNRIVRRGV</sequence>
<protein>
    <submittedName>
        <fullName evidence="3">DUF262 domain-containing protein</fullName>
    </submittedName>
</protein>
<evidence type="ECO:0000259" key="2">
    <source>
        <dbReference type="Pfam" id="PF03235"/>
    </source>
</evidence>
<feature type="region of interest" description="Disordered" evidence="1">
    <location>
        <begin position="1"/>
        <end position="29"/>
    </location>
</feature>
<evidence type="ECO:0000256" key="1">
    <source>
        <dbReference type="SAM" id="MobiDB-lite"/>
    </source>
</evidence>